<keyword evidence="1" id="KW-0732">Signal</keyword>
<feature type="chain" id="PRO_5046060840" description="Lipoprotein" evidence="1">
    <location>
        <begin position="20"/>
        <end position="108"/>
    </location>
</feature>
<evidence type="ECO:0000256" key="1">
    <source>
        <dbReference type="SAM" id="SignalP"/>
    </source>
</evidence>
<dbReference type="EMBL" id="BAABAS010000025">
    <property type="protein sequence ID" value="GAA4240314.1"/>
    <property type="molecule type" value="Genomic_DNA"/>
</dbReference>
<keyword evidence="3" id="KW-1185">Reference proteome</keyword>
<protein>
    <recommendedName>
        <fullName evidence="4">Lipoprotein</fullName>
    </recommendedName>
</protein>
<evidence type="ECO:0000313" key="2">
    <source>
        <dbReference type="EMBL" id="GAA4240314.1"/>
    </source>
</evidence>
<dbReference type="PROSITE" id="PS51257">
    <property type="entry name" value="PROKAR_LIPOPROTEIN"/>
    <property type="match status" value="1"/>
</dbReference>
<name>A0ABP8CK75_9ACTN</name>
<evidence type="ECO:0000313" key="3">
    <source>
        <dbReference type="Proteomes" id="UP001501710"/>
    </source>
</evidence>
<reference evidence="3" key="1">
    <citation type="journal article" date="2019" name="Int. J. Syst. Evol. Microbiol.">
        <title>The Global Catalogue of Microorganisms (GCM) 10K type strain sequencing project: providing services to taxonomists for standard genome sequencing and annotation.</title>
        <authorList>
            <consortium name="The Broad Institute Genomics Platform"/>
            <consortium name="The Broad Institute Genome Sequencing Center for Infectious Disease"/>
            <person name="Wu L."/>
            <person name="Ma J."/>
        </authorList>
    </citation>
    <scope>NUCLEOTIDE SEQUENCE [LARGE SCALE GENOMIC DNA]</scope>
    <source>
        <strain evidence="3">JCM 17440</strain>
    </source>
</reference>
<accession>A0ABP8CK75</accession>
<evidence type="ECO:0008006" key="4">
    <source>
        <dbReference type="Google" id="ProtNLM"/>
    </source>
</evidence>
<sequence length="108" mass="11693">MKMATGLTLLCGTALALSACGSSGSPEEFRSLLTERGIKPDHVKSVAEVDDGYAALVYVRMNCELRFTWDGDDTMKITSVNRKKLPEARGFTGKEEPGYLGAICDTDL</sequence>
<dbReference type="Proteomes" id="UP001501710">
    <property type="component" value="Unassembled WGS sequence"/>
</dbReference>
<gene>
    <name evidence="2" type="ORF">GCM10022254_64480</name>
</gene>
<comment type="caution">
    <text evidence="2">The sequence shown here is derived from an EMBL/GenBank/DDBJ whole genome shotgun (WGS) entry which is preliminary data.</text>
</comment>
<feature type="signal peptide" evidence="1">
    <location>
        <begin position="1"/>
        <end position="19"/>
    </location>
</feature>
<organism evidence="2 3">
    <name type="scientific">Actinomadura meridiana</name>
    <dbReference type="NCBI Taxonomy" id="559626"/>
    <lineage>
        <taxon>Bacteria</taxon>
        <taxon>Bacillati</taxon>
        <taxon>Actinomycetota</taxon>
        <taxon>Actinomycetes</taxon>
        <taxon>Streptosporangiales</taxon>
        <taxon>Thermomonosporaceae</taxon>
        <taxon>Actinomadura</taxon>
    </lineage>
</organism>
<proteinExistence type="predicted"/>